<gene>
    <name evidence="1" type="ORF">PHLCEN_2v3877</name>
</gene>
<evidence type="ECO:0000313" key="1">
    <source>
        <dbReference type="EMBL" id="PSS05388.1"/>
    </source>
</evidence>
<evidence type="ECO:0000313" key="2">
    <source>
        <dbReference type="Proteomes" id="UP000186601"/>
    </source>
</evidence>
<keyword evidence="2" id="KW-1185">Reference proteome</keyword>
<reference evidence="1 2" key="1">
    <citation type="submission" date="2018-02" db="EMBL/GenBank/DDBJ databases">
        <title>Genome sequence of the basidiomycete white-rot fungus Phlebia centrifuga.</title>
        <authorList>
            <person name="Granchi Z."/>
            <person name="Peng M."/>
            <person name="de Vries R.P."/>
            <person name="Hilden K."/>
            <person name="Makela M.R."/>
            <person name="Grigoriev I."/>
            <person name="Riley R."/>
        </authorList>
    </citation>
    <scope>NUCLEOTIDE SEQUENCE [LARGE SCALE GENOMIC DNA]</scope>
    <source>
        <strain evidence="1 2">FBCC195</strain>
    </source>
</reference>
<dbReference type="AlphaFoldDB" id="A0A2R6QB75"/>
<accession>A0A2R6QB75</accession>
<sequence length="159" mass="17673">MKLEKDEITQRLRAVKEAAKHGLESSSRSLDGVRSSLDNLKAQSEDAFAFAALAKFSLADVEELRTTVTETMKGLQVSNLAQCLKDQQAELNDALANGADFEAKLIASEERISQIREILSGKEAELEALTDVNKENTHLQTTLNERDMRIQELESLQPK</sequence>
<dbReference type="Proteomes" id="UP000186601">
    <property type="component" value="Unassembled WGS sequence"/>
</dbReference>
<dbReference type="EMBL" id="MLYV02000373">
    <property type="protein sequence ID" value="PSS05388.1"/>
    <property type="molecule type" value="Genomic_DNA"/>
</dbReference>
<organism evidence="1 2">
    <name type="scientific">Hermanssonia centrifuga</name>
    <dbReference type="NCBI Taxonomy" id="98765"/>
    <lineage>
        <taxon>Eukaryota</taxon>
        <taxon>Fungi</taxon>
        <taxon>Dikarya</taxon>
        <taxon>Basidiomycota</taxon>
        <taxon>Agaricomycotina</taxon>
        <taxon>Agaricomycetes</taxon>
        <taxon>Polyporales</taxon>
        <taxon>Meruliaceae</taxon>
        <taxon>Hermanssonia</taxon>
    </lineage>
</organism>
<name>A0A2R6QB75_9APHY</name>
<proteinExistence type="predicted"/>
<protein>
    <submittedName>
        <fullName evidence="1">Uncharacterized protein</fullName>
    </submittedName>
</protein>
<comment type="caution">
    <text evidence="1">The sequence shown here is derived from an EMBL/GenBank/DDBJ whole genome shotgun (WGS) entry which is preliminary data.</text>
</comment>